<dbReference type="GO" id="GO:0043138">
    <property type="term" value="F:3'-5' DNA helicase activity"/>
    <property type="evidence" value="ECO:0007669"/>
    <property type="project" value="UniProtKB-EC"/>
</dbReference>
<keyword evidence="8" id="KW-0413">Isomerase</keyword>
<evidence type="ECO:0000313" key="16">
    <source>
        <dbReference type="EMBL" id="KAL0364294.1"/>
    </source>
</evidence>
<comment type="subcellular location">
    <subcellularLocation>
        <location evidence="1">Nucleus</location>
    </subcellularLocation>
</comment>
<keyword evidence="3" id="KW-0547">Nucleotide-binding</keyword>
<organism evidence="16">
    <name type="scientific">Sesamum angustifolium</name>
    <dbReference type="NCBI Taxonomy" id="2727405"/>
    <lineage>
        <taxon>Eukaryota</taxon>
        <taxon>Viridiplantae</taxon>
        <taxon>Streptophyta</taxon>
        <taxon>Embryophyta</taxon>
        <taxon>Tracheophyta</taxon>
        <taxon>Spermatophyta</taxon>
        <taxon>Magnoliopsida</taxon>
        <taxon>eudicotyledons</taxon>
        <taxon>Gunneridae</taxon>
        <taxon>Pentapetalae</taxon>
        <taxon>asterids</taxon>
        <taxon>lamiids</taxon>
        <taxon>Lamiales</taxon>
        <taxon>Pedaliaceae</taxon>
        <taxon>Sesamum</taxon>
    </lineage>
</organism>
<dbReference type="InterPro" id="IPR011545">
    <property type="entry name" value="DEAD/DEAH_box_helicase_dom"/>
</dbReference>
<keyword evidence="4" id="KW-0378">Hydrolase</keyword>
<reference evidence="16" key="2">
    <citation type="journal article" date="2024" name="Plant">
        <title>Genomic evolution and insights into agronomic trait innovations of Sesamum species.</title>
        <authorList>
            <person name="Miao H."/>
            <person name="Wang L."/>
            <person name="Qu L."/>
            <person name="Liu H."/>
            <person name="Sun Y."/>
            <person name="Le M."/>
            <person name="Wang Q."/>
            <person name="Wei S."/>
            <person name="Zheng Y."/>
            <person name="Lin W."/>
            <person name="Duan Y."/>
            <person name="Cao H."/>
            <person name="Xiong S."/>
            <person name="Wang X."/>
            <person name="Wei L."/>
            <person name="Li C."/>
            <person name="Ma Q."/>
            <person name="Ju M."/>
            <person name="Zhao R."/>
            <person name="Li G."/>
            <person name="Mu C."/>
            <person name="Tian Q."/>
            <person name="Mei H."/>
            <person name="Zhang T."/>
            <person name="Gao T."/>
            <person name="Zhang H."/>
        </authorList>
    </citation>
    <scope>NUCLEOTIDE SEQUENCE</scope>
    <source>
        <strain evidence="16">G01</strain>
    </source>
</reference>
<feature type="region of interest" description="Disordered" evidence="13">
    <location>
        <begin position="77"/>
        <end position="103"/>
    </location>
</feature>
<dbReference type="InterPro" id="IPR014001">
    <property type="entry name" value="Helicase_ATP-bd"/>
</dbReference>
<dbReference type="Gene3D" id="3.40.50.300">
    <property type="entry name" value="P-loop containing nucleotide triphosphate hydrolases"/>
    <property type="match status" value="2"/>
</dbReference>
<keyword evidence="7" id="KW-0238">DNA-binding</keyword>
<evidence type="ECO:0000259" key="14">
    <source>
        <dbReference type="PROSITE" id="PS51192"/>
    </source>
</evidence>
<dbReference type="GO" id="GO:0005694">
    <property type="term" value="C:chromosome"/>
    <property type="evidence" value="ECO:0007669"/>
    <property type="project" value="TreeGrafter"/>
</dbReference>
<dbReference type="GO" id="GO:0009378">
    <property type="term" value="F:four-way junction helicase activity"/>
    <property type="evidence" value="ECO:0007669"/>
    <property type="project" value="TreeGrafter"/>
</dbReference>
<dbReference type="AlphaFoldDB" id="A0AAW2Q952"/>
<evidence type="ECO:0000256" key="8">
    <source>
        <dbReference type="ARBA" id="ARBA00023235"/>
    </source>
</evidence>
<dbReference type="PROSITE" id="PS51192">
    <property type="entry name" value="HELICASE_ATP_BIND_1"/>
    <property type="match status" value="1"/>
</dbReference>
<feature type="domain" description="Helicase C-terminal" evidence="15">
    <location>
        <begin position="316"/>
        <end position="448"/>
    </location>
</feature>
<evidence type="ECO:0000256" key="2">
    <source>
        <dbReference type="ARBA" id="ARBA00005446"/>
    </source>
</evidence>
<keyword evidence="6" id="KW-0067">ATP-binding</keyword>
<comment type="similarity">
    <text evidence="2">Belongs to the helicase family. RecQ subfamily.</text>
</comment>
<comment type="catalytic activity">
    <reaction evidence="10">
        <text>Couples ATP hydrolysis with the unwinding of duplex DNA by translocating in the 3'-5' direction.</text>
        <dbReference type="EC" id="5.6.2.4"/>
    </reaction>
</comment>
<evidence type="ECO:0000256" key="10">
    <source>
        <dbReference type="ARBA" id="ARBA00034617"/>
    </source>
</evidence>
<keyword evidence="9" id="KW-0539">Nucleus</keyword>
<feature type="compositionally biased region" description="Basic residues" evidence="13">
    <location>
        <begin position="84"/>
        <end position="94"/>
    </location>
</feature>
<dbReference type="GO" id="GO:0005524">
    <property type="term" value="F:ATP binding"/>
    <property type="evidence" value="ECO:0007669"/>
    <property type="project" value="UniProtKB-KW"/>
</dbReference>
<keyword evidence="5 16" id="KW-0347">Helicase</keyword>
<dbReference type="Pfam" id="PF00271">
    <property type="entry name" value="Helicase_C"/>
    <property type="match status" value="1"/>
</dbReference>
<evidence type="ECO:0000256" key="6">
    <source>
        <dbReference type="ARBA" id="ARBA00022840"/>
    </source>
</evidence>
<dbReference type="SMART" id="SM00487">
    <property type="entry name" value="DEXDc"/>
    <property type="match status" value="1"/>
</dbReference>
<dbReference type="PANTHER" id="PTHR13710:SF108">
    <property type="entry name" value="ATP-DEPENDENT DNA HELICASE Q4"/>
    <property type="match status" value="1"/>
</dbReference>
<dbReference type="GO" id="GO:0005737">
    <property type="term" value="C:cytoplasm"/>
    <property type="evidence" value="ECO:0007669"/>
    <property type="project" value="TreeGrafter"/>
</dbReference>
<protein>
    <recommendedName>
        <fullName evidence="11">DNA 3'-5' helicase</fullName>
        <ecNumber evidence="11">5.6.2.4</ecNumber>
    </recommendedName>
</protein>
<comment type="caution">
    <text evidence="16">The sequence shown here is derived from an EMBL/GenBank/DDBJ whole genome shotgun (WGS) entry which is preliminary data.</text>
</comment>
<evidence type="ECO:0000256" key="7">
    <source>
        <dbReference type="ARBA" id="ARBA00023125"/>
    </source>
</evidence>
<dbReference type="InterPro" id="IPR027417">
    <property type="entry name" value="P-loop_NTPase"/>
</dbReference>
<evidence type="ECO:0000256" key="12">
    <source>
        <dbReference type="ARBA" id="ARBA00049360"/>
    </source>
</evidence>
<name>A0AAW2Q952_9LAMI</name>
<dbReference type="Pfam" id="PF00270">
    <property type="entry name" value="DEAD"/>
    <property type="match status" value="1"/>
</dbReference>
<evidence type="ECO:0000256" key="4">
    <source>
        <dbReference type="ARBA" id="ARBA00022801"/>
    </source>
</evidence>
<dbReference type="EC" id="5.6.2.4" evidence="11"/>
<dbReference type="GO" id="GO:0016787">
    <property type="term" value="F:hydrolase activity"/>
    <property type="evidence" value="ECO:0007669"/>
    <property type="project" value="UniProtKB-KW"/>
</dbReference>
<reference evidence="16" key="1">
    <citation type="submission" date="2020-06" db="EMBL/GenBank/DDBJ databases">
        <authorList>
            <person name="Li T."/>
            <person name="Hu X."/>
            <person name="Zhang T."/>
            <person name="Song X."/>
            <person name="Zhang H."/>
            <person name="Dai N."/>
            <person name="Sheng W."/>
            <person name="Hou X."/>
            <person name="Wei L."/>
        </authorList>
    </citation>
    <scope>NUCLEOTIDE SEQUENCE</scope>
    <source>
        <strain evidence="16">G01</strain>
        <tissue evidence="16">Leaf</tissue>
    </source>
</reference>
<dbReference type="GO" id="GO:0000724">
    <property type="term" value="P:double-strand break repair via homologous recombination"/>
    <property type="evidence" value="ECO:0007669"/>
    <property type="project" value="TreeGrafter"/>
</dbReference>
<dbReference type="EMBL" id="JACGWK010000003">
    <property type="protein sequence ID" value="KAL0364294.1"/>
    <property type="molecule type" value="Genomic_DNA"/>
</dbReference>
<dbReference type="PROSITE" id="PS00690">
    <property type="entry name" value="DEAH_ATP_HELICASE"/>
    <property type="match status" value="1"/>
</dbReference>
<evidence type="ECO:0000256" key="1">
    <source>
        <dbReference type="ARBA" id="ARBA00004123"/>
    </source>
</evidence>
<accession>A0AAW2Q952</accession>
<evidence type="ECO:0000256" key="5">
    <source>
        <dbReference type="ARBA" id="ARBA00022806"/>
    </source>
</evidence>
<evidence type="ECO:0000256" key="11">
    <source>
        <dbReference type="ARBA" id="ARBA00034808"/>
    </source>
</evidence>
<dbReference type="InterPro" id="IPR001650">
    <property type="entry name" value="Helicase_C-like"/>
</dbReference>
<gene>
    <name evidence="16" type="ORF">Sangu_0527000</name>
</gene>
<dbReference type="GO" id="GO:0005634">
    <property type="term" value="C:nucleus"/>
    <property type="evidence" value="ECO:0007669"/>
    <property type="project" value="UniProtKB-SubCell"/>
</dbReference>
<sequence length="448" mass="49186">MKSEASIESVGLGEVVKDEVVGTGLMAKQLRKNLGLIGGNDSDVPKVKRARCVSEGNFVKLNINGYGRKKFTFKNKRTGFSSSNRRRKYRKSSKGRVGGRGEESGVLDEEGLVVDIGKGRERLKFDAELIEEAVMRVRNEASDENLLKLLKLTHGYDSFRDGQLEAVKMVLLGKSTMLVLPTGAGKSLCYQLPALVLPGLTLVVSPLVALMIDQLKQLPPAVQGGLLCSSQTAEEASETLRLLQEGAIKVLFVSPERFLNAEFISIFSHPSPLSLVVVDEAHCVSEWSHNFRPSYMRLRASLLRDIPPANLIQSAKLRDNLHLSVSISGNRYSETDMISKYLCDNNISAKSYHSGIPAKDRSRVQDLFCANRIRVVVATVAFGMGLDKSDVGAHAGVEKVCLLDEELLHYVSITHWPERLAASICSNSYIDTARGANEPSSSRARLKI</sequence>
<dbReference type="FunFam" id="3.40.50.300:FF:000772">
    <property type="entry name" value="ATP-dependent DNA helicase Q4"/>
    <property type="match status" value="1"/>
</dbReference>
<dbReference type="GO" id="GO:0003677">
    <property type="term" value="F:DNA binding"/>
    <property type="evidence" value="ECO:0007669"/>
    <property type="project" value="UniProtKB-KW"/>
</dbReference>
<feature type="domain" description="Helicase ATP-binding" evidence="14">
    <location>
        <begin position="167"/>
        <end position="345"/>
    </location>
</feature>
<dbReference type="PROSITE" id="PS51194">
    <property type="entry name" value="HELICASE_CTER"/>
    <property type="match status" value="1"/>
</dbReference>
<dbReference type="InterPro" id="IPR002464">
    <property type="entry name" value="DNA/RNA_helicase_DEAH_CS"/>
</dbReference>
<evidence type="ECO:0000256" key="13">
    <source>
        <dbReference type="SAM" id="MobiDB-lite"/>
    </source>
</evidence>
<evidence type="ECO:0000256" key="9">
    <source>
        <dbReference type="ARBA" id="ARBA00023242"/>
    </source>
</evidence>
<comment type="catalytic activity">
    <reaction evidence="12">
        <text>ATP + H2O = ADP + phosphate + H(+)</text>
        <dbReference type="Rhea" id="RHEA:13065"/>
        <dbReference type="ChEBI" id="CHEBI:15377"/>
        <dbReference type="ChEBI" id="CHEBI:15378"/>
        <dbReference type="ChEBI" id="CHEBI:30616"/>
        <dbReference type="ChEBI" id="CHEBI:43474"/>
        <dbReference type="ChEBI" id="CHEBI:456216"/>
    </reaction>
</comment>
<proteinExistence type="inferred from homology"/>
<evidence type="ECO:0000256" key="3">
    <source>
        <dbReference type="ARBA" id="ARBA00022741"/>
    </source>
</evidence>
<dbReference type="PANTHER" id="PTHR13710">
    <property type="entry name" value="DNA HELICASE RECQ FAMILY MEMBER"/>
    <property type="match status" value="1"/>
</dbReference>
<evidence type="ECO:0000259" key="15">
    <source>
        <dbReference type="PROSITE" id="PS51194"/>
    </source>
</evidence>
<dbReference type="SUPFAM" id="SSF52540">
    <property type="entry name" value="P-loop containing nucleoside triphosphate hydrolases"/>
    <property type="match status" value="2"/>
</dbReference>